<reference evidence="1 2" key="1">
    <citation type="submission" date="2015-01" db="EMBL/GenBank/DDBJ databases">
        <authorList>
            <person name="MANFREDI Pablo"/>
        </authorList>
    </citation>
    <scope>NUCLEOTIDE SEQUENCE [LARGE SCALE GENOMIC DNA]</scope>
    <source>
        <strain evidence="1 2">Ccy74</strain>
    </source>
</reference>
<evidence type="ECO:0008006" key="3">
    <source>
        <dbReference type="Google" id="ProtNLM"/>
    </source>
</evidence>
<dbReference type="EMBL" id="CDOG01000023">
    <property type="protein sequence ID" value="CEN38648.1"/>
    <property type="molecule type" value="Genomic_DNA"/>
</dbReference>
<dbReference type="RefSeq" id="WP_018278706.1">
    <property type="nucleotide sequence ID" value="NZ_CDOF01000022.1"/>
</dbReference>
<proteinExistence type="predicted"/>
<dbReference type="InterPro" id="IPR011044">
    <property type="entry name" value="Quino_amine_DH_bsu"/>
</dbReference>
<dbReference type="SUPFAM" id="SSF50969">
    <property type="entry name" value="YVTN repeat-like/Quinoprotein amine dehydrogenase"/>
    <property type="match status" value="1"/>
</dbReference>
<sequence length="309" mass="35642">MKILWETTFKNSIVGILPPTTDPFSPDEFYLADGWTSMYSSMRLRRISFLSGKETANVLIRSMVRCLYFSPEGKSIFAIADSKIFKINRETLQIEEKFDKSIPKYTDFMQSDDMGNFIMMNYVGKTISVFNHQQNKLLKKKVTKNDWCCNIIKEDTDNYLIFSSKNGVVQRYNLPNNSLEIVLETQTFHKGTKDKKGNFYFQLGQFKTGGMNTDTLNPLNQILIVSAEKQQKTYYFEFDFNEIMLSNDENSLFLIGGSKIWQFSIKKESIINEITAPKSTSILHFFEEKQLILAIAHASGDKKIISVNI</sequence>
<dbReference type="AlphaFoldDB" id="A0A0B7HEF1"/>
<name>A0A0B7HEF1_9FLAO</name>
<accession>A0A0B7HEF1</accession>
<dbReference type="OrthoDB" id="1148536at2"/>
<gene>
    <name evidence="1" type="ORF">CCYN74_30225</name>
</gene>
<evidence type="ECO:0000313" key="2">
    <source>
        <dbReference type="Proteomes" id="UP000038083"/>
    </source>
</evidence>
<dbReference type="Proteomes" id="UP000038083">
    <property type="component" value="Unassembled WGS sequence"/>
</dbReference>
<dbReference type="Gene3D" id="2.130.10.10">
    <property type="entry name" value="YVTN repeat-like/Quinoprotein amine dehydrogenase"/>
    <property type="match status" value="1"/>
</dbReference>
<evidence type="ECO:0000313" key="1">
    <source>
        <dbReference type="EMBL" id="CEN38648.1"/>
    </source>
</evidence>
<protein>
    <recommendedName>
        <fullName evidence="3">WD40 repeat domain-containing protein</fullName>
    </recommendedName>
</protein>
<dbReference type="InterPro" id="IPR015943">
    <property type="entry name" value="WD40/YVTN_repeat-like_dom_sf"/>
</dbReference>
<organism evidence="1 2">
    <name type="scientific">Capnocytophaga cynodegmi</name>
    <dbReference type="NCBI Taxonomy" id="28189"/>
    <lineage>
        <taxon>Bacteria</taxon>
        <taxon>Pseudomonadati</taxon>
        <taxon>Bacteroidota</taxon>
        <taxon>Flavobacteriia</taxon>
        <taxon>Flavobacteriales</taxon>
        <taxon>Flavobacteriaceae</taxon>
        <taxon>Capnocytophaga</taxon>
    </lineage>
</organism>